<sequence>MDYILVYNNNRNKVMNSKEWLTIEDWIECNLPLCPVKIKHDGKLERCDEDCLQICFSSAKIGGNVLTNGQSR</sequence>
<name>A0ABQ9JLW9_9CUCU</name>
<keyword evidence="3" id="KW-1185">Reference proteome</keyword>
<feature type="domain" description="PARG catalytic Macro" evidence="1">
    <location>
        <begin position="24"/>
        <end position="70"/>
    </location>
</feature>
<organism evidence="2 3">
    <name type="scientific">Molorchus minor</name>
    <dbReference type="NCBI Taxonomy" id="1323400"/>
    <lineage>
        <taxon>Eukaryota</taxon>
        <taxon>Metazoa</taxon>
        <taxon>Ecdysozoa</taxon>
        <taxon>Arthropoda</taxon>
        <taxon>Hexapoda</taxon>
        <taxon>Insecta</taxon>
        <taxon>Pterygota</taxon>
        <taxon>Neoptera</taxon>
        <taxon>Endopterygota</taxon>
        <taxon>Coleoptera</taxon>
        <taxon>Polyphaga</taxon>
        <taxon>Cucujiformia</taxon>
        <taxon>Chrysomeloidea</taxon>
        <taxon>Cerambycidae</taxon>
        <taxon>Lamiinae</taxon>
        <taxon>Monochamini</taxon>
        <taxon>Molorchus</taxon>
    </lineage>
</organism>
<gene>
    <name evidence="2" type="ORF">NQ317_008891</name>
</gene>
<comment type="caution">
    <text evidence="2">The sequence shown here is derived from an EMBL/GenBank/DDBJ whole genome shotgun (WGS) entry which is preliminary data.</text>
</comment>
<dbReference type="Proteomes" id="UP001162164">
    <property type="component" value="Unassembled WGS sequence"/>
</dbReference>
<protein>
    <recommendedName>
        <fullName evidence="1">PARG catalytic Macro domain-containing protein</fullName>
    </recommendedName>
</protein>
<evidence type="ECO:0000313" key="2">
    <source>
        <dbReference type="EMBL" id="KAJ8978912.1"/>
    </source>
</evidence>
<reference evidence="2" key="1">
    <citation type="journal article" date="2023" name="Insect Mol. Biol.">
        <title>Genome sequencing provides insights into the evolution of gene families encoding plant cell wall-degrading enzymes in longhorned beetles.</title>
        <authorList>
            <person name="Shin N.R."/>
            <person name="Okamura Y."/>
            <person name="Kirsch R."/>
            <person name="Pauchet Y."/>
        </authorList>
    </citation>
    <scope>NUCLEOTIDE SEQUENCE</scope>
    <source>
        <strain evidence="2">MMC_N1</strain>
    </source>
</reference>
<evidence type="ECO:0000313" key="3">
    <source>
        <dbReference type="Proteomes" id="UP001162164"/>
    </source>
</evidence>
<proteinExistence type="predicted"/>
<dbReference type="Pfam" id="PF05028">
    <property type="entry name" value="PARG_cat_C"/>
    <property type="match status" value="1"/>
</dbReference>
<dbReference type="InterPro" id="IPR046372">
    <property type="entry name" value="PARG_cat_C"/>
</dbReference>
<dbReference type="EMBL" id="JAPWTJ010000392">
    <property type="protein sequence ID" value="KAJ8978912.1"/>
    <property type="molecule type" value="Genomic_DNA"/>
</dbReference>
<accession>A0ABQ9JLW9</accession>
<evidence type="ECO:0000259" key="1">
    <source>
        <dbReference type="Pfam" id="PF05028"/>
    </source>
</evidence>